<accession>A0A7R7EJZ5</accession>
<feature type="transmembrane region" description="Helical" evidence="1">
    <location>
        <begin position="29"/>
        <end position="45"/>
    </location>
</feature>
<dbReference type="InterPro" id="IPR025962">
    <property type="entry name" value="SdpI/YhfL"/>
</dbReference>
<evidence type="ECO:0000256" key="1">
    <source>
        <dbReference type="SAM" id="Phobius"/>
    </source>
</evidence>
<feature type="transmembrane region" description="Helical" evidence="1">
    <location>
        <begin position="66"/>
        <end position="83"/>
    </location>
</feature>
<keyword evidence="1" id="KW-0812">Transmembrane</keyword>
<feature type="transmembrane region" description="Helical" evidence="1">
    <location>
        <begin position="138"/>
        <end position="159"/>
    </location>
</feature>
<proteinExistence type="predicted"/>
<feature type="transmembrane region" description="Helical" evidence="1">
    <location>
        <begin position="95"/>
        <end position="117"/>
    </location>
</feature>
<evidence type="ECO:0000313" key="3">
    <source>
        <dbReference type="Proteomes" id="UP000595897"/>
    </source>
</evidence>
<dbReference type="KEGG" id="ahb:bsdtb5_18150"/>
<dbReference type="AlphaFoldDB" id="A0A7R7EJZ5"/>
<organism evidence="2 3">
    <name type="scientific">Anaeromicropila herbilytica</name>
    <dbReference type="NCBI Taxonomy" id="2785025"/>
    <lineage>
        <taxon>Bacteria</taxon>
        <taxon>Bacillati</taxon>
        <taxon>Bacillota</taxon>
        <taxon>Clostridia</taxon>
        <taxon>Lachnospirales</taxon>
        <taxon>Lachnospiraceae</taxon>
        <taxon>Anaeromicropila</taxon>
    </lineage>
</organism>
<keyword evidence="1" id="KW-1133">Transmembrane helix</keyword>
<protein>
    <recommendedName>
        <fullName evidence="4">SdpI family protein</fullName>
    </recommendedName>
</protein>
<keyword evidence="1" id="KW-0472">Membrane</keyword>
<keyword evidence="3" id="KW-1185">Reference proteome</keyword>
<evidence type="ECO:0000313" key="2">
    <source>
        <dbReference type="EMBL" id="BCN30520.1"/>
    </source>
</evidence>
<sequence length="195" mass="22504">MFDLVICALSFVILGIGFFAPEKKLSLCISGLIVYVLLIMIHIYAPKIAHLSEDNPKVKTMRRFNFFLMVFLPLAFTTLNWISVSNIHYQKNEEFFELIMCVALIVVFGNIAPKIPFNRYMGLRLPWTVRDEMTWKAAHKLLGIITFPIAFIIVIGSLMVSPKDFMIGGLIAWIVIPSTYSLYYYCKEKSKRENY</sequence>
<dbReference type="Pfam" id="PF13630">
    <property type="entry name" value="SdpI"/>
    <property type="match status" value="1"/>
</dbReference>
<reference evidence="2 3" key="1">
    <citation type="submission" date="2020-11" db="EMBL/GenBank/DDBJ databases">
        <title>Draft genome sequencing of a Lachnospiraceae strain isolated from anoxic soil subjected to BSD treatment.</title>
        <authorList>
            <person name="Uek A."/>
            <person name="Tonouchi A."/>
        </authorList>
    </citation>
    <scope>NUCLEOTIDE SEQUENCE [LARGE SCALE GENOMIC DNA]</scope>
    <source>
        <strain evidence="2 3">TB5</strain>
    </source>
</reference>
<gene>
    <name evidence="2" type="ORF">bsdtb5_18150</name>
</gene>
<dbReference type="Proteomes" id="UP000595897">
    <property type="component" value="Chromosome"/>
</dbReference>
<feature type="transmembrane region" description="Helical" evidence="1">
    <location>
        <begin position="165"/>
        <end position="186"/>
    </location>
</feature>
<dbReference type="EMBL" id="AP024169">
    <property type="protein sequence ID" value="BCN30520.1"/>
    <property type="molecule type" value="Genomic_DNA"/>
</dbReference>
<name>A0A7R7EJZ5_9FIRM</name>
<evidence type="ECO:0008006" key="4">
    <source>
        <dbReference type="Google" id="ProtNLM"/>
    </source>
</evidence>